<accession>A0ACC1QUY5</accession>
<proteinExistence type="predicted"/>
<name>A0ACC1QUY5_9HYPO</name>
<evidence type="ECO:0000313" key="1">
    <source>
        <dbReference type="EMBL" id="KAJ3492987.1"/>
    </source>
</evidence>
<sequence>MKQAFLAVLPTITYANFVKKATLIISLPLGCLCSFCLPPEARILPCPLGSLLPPPRSGVLSCDKAAQFWQRTDDKLQTVSRETNTVKGSYKDLFLPLLSDAQSPFVSSFRVVCAFVMTSTLPEPSLRRRGPAPKAPSPSCADAVPAAAAPLPAKLDLMSLPTEIHLAISHHLTYPDALSLKHTNAHFRSLNVADYIWSVQTATNATWVAICDFAAAVFLCLCDAAECTLSVNPALAWDVSYTAQTNVYTNQSSLTAGAIGLEEALLSSYAQQIADFDDRPQVIITPRQLHRYQFSNHSFSGRPFREELMRHLEQERGWFARSPSPSSASSYSSPREFEAFQTDDIFQDILRTPAALPAPAELVVLAEPAMATGAAVLPTDSCTRCKFLPDQEVRQTIRLKRSQRPQLQRTECSTAQSDGEKTQIGHAA</sequence>
<evidence type="ECO:0000313" key="2">
    <source>
        <dbReference type="Proteomes" id="UP001148737"/>
    </source>
</evidence>
<protein>
    <submittedName>
        <fullName evidence="1">Uncharacterized protein</fullName>
    </submittedName>
</protein>
<gene>
    <name evidence="1" type="ORF">NLG97_g5020</name>
</gene>
<dbReference type="Proteomes" id="UP001148737">
    <property type="component" value="Unassembled WGS sequence"/>
</dbReference>
<keyword evidence="2" id="KW-1185">Reference proteome</keyword>
<comment type="caution">
    <text evidence="1">The sequence shown here is derived from an EMBL/GenBank/DDBJ whole genome shotgun (WGS) entry which is preliminary data.</text>
</comment>
<reference evidence="1" key="1">
    <citation type="submission" date="2022-07" db="EMBL/GenBank/DDBJ databases">
        <title>Genome Sequence of Lecanicillium saksenae.</title>
        <authorList>
            <person name="Buettner E."/>
        </authorList>
    </citation>
    <scope>NUCLEOTIDE SEQUENCE</scope>
    <source>
        <strain evidence="1">VT-O1</strain>
    </source>
</reference>
<dbReference type="EMBL" id="JANAKD010000536">
    <property type="protein sequence ID" value="KAJ3492987.1"/>
    <property type="molecule type" value="Genomic_DNA"/>
</dbReference>
<organism evidence="1 2">
    <name type="scientific">Lecanicillium saksenae</name>
    <dbReference type="NCBI Taxonomy" id="468837"/>
    <lineage>
        <taxon>Eukaryota</taxon>
        <taxon>Fungi</taxon>
        <taxon>Dikarya</taxon>
        <taxon>Ascomycota</taxon>
        <taxon>Pezizomycotina</taxon>
        <taxon>Sordariomycetes</taxon>
        <taxon>Hypocreomycetidae</taxon>
        <taxon>Hypocreales</taxon>
        <taxon>Cordycipitaceae</taxon>
        <taxon>Lecanicillium</taxon>
    </lineage>
</organism>